<feature type="compositionally biased region" description="Polar residues" evidence="1">
    <location>
        <begin position="80"/>
        <end position="97"/>
    </location>
</feature>
<proteinExistence type="predicted"/>
<evidence type="ECO:0000313" key="3">
    <source>
        <dbReference type="Proteomes" id="UP001627154"/>
    </source>
</evidence>
<reference evidence="2 3" key="1">
    <citation type="journal article" date="2024" name="bioRxiv">
        <title>A reference genome for Trichogramma kaykai: A tiny desert-dwelling parasitoid wasp with competing sex-ratio distorters.</title>
        <authorList>
            <person name="Culotta J."/>
            <person name="Lindsey A.R."/>
        </authorList>
    </citation>
    <scope>NUCLEOTIDE SEQUENCE [LARGE SCALE GENOMIC DNA]</scope>
    <source>
        <strain evidence="2 3">KSX58</strain>
    </source>
</reference>
<evidence type="ECO:0000313" key="2">
    <source>
        <dbReference type="EMBL" id="KAL3394327.1"/>
    </source>
</evidence>
<dbReference type="AlphaFoldDB" id="A0ABD2WML1"/>
<feature type="region of interest" description="Disordered" evidence="1">
    <location>
        <begin position="1"/>
        <end position="161"/>
    </location>
</feature>
<dbReference type="EMBL" id="JBJJXI010000092">
    <property type="protein sequence ID" value="KAL3394327.1"/>
    <property type="molecule type" value="Genomic_DNA"/>
</dbReference>
<comment type="caution">
    <text evidence="2">The sequence shown here is derived from an EMBL/GenBank/DDBJ whole genome shotgun (WGS) entry which is preliminary data.</text>
</comment>
<feature type="compositionally biased region" description="Polar residues" evidence="1">
    <location>
        <begin position="1"/>
        <end position="13"/>
    </location>
</feature>
<sequence length="498" mass="56061">MDQLPGSSTNIAENHSRPENVFPIFRKTSKSSESLHAPSRGRTSPKNLYDMNKLFKQASQRSDILNKPSSAAAKKRSRSNGNSSDNEAESYPNNDEVSQVPKKPSRAPQQLTPPPTRSPNKYDALANDTEDGEEAEPNTSPKETINSPQNGKSSSVRPPPIHVTETSFTAVSQILKDLPDLKNQFTFKKKSDNEFTFYLKTMTAFYKLKDKLTRKKLKYFTYTPKHLKYKNIVLKGICGDYTTDDIKEEIASLDLPNICVIKIINLKFKSTGNNFLLQLSHNSDINPLKKVKSLLFKKIRWEPLRKKAIYQCKNCQRLGHSSTNCQLGYRCVKCGKSHNPGECTIPKDCTDRSKLYCINCEQHGHPASYRGCPFYKFALNQVTESKSTIPLTNRLNSTKKYVNDLISKNIAHTHSPIARPHLNAQAKSNKSSTTCWSTKSGSTLFADPVSQAANDPGTDHINKILIMLNSKLDALNSLITEHSNKINMLFDCFNIEYE</sequence>
<organism evidence="2 3">
    <name type="scientific">Trichogramma kaykai</name>
    <dbReference type="NCBI Taxonomy" id="54128"/>
    <lineage>
        <taxon>Eukaryota</taxon>
        <taxon>Metazoa</taxon>
        <taxon>Ecdysozoa</taxon>
        <taxon>Arthropoda</taxon>
        <taxon>Hexapoda</taxon>
        <taxon>Insecta</taxon>
        <taxon>Pterygota</taxon>
        <taxon>Neoptera</taxon>
        <taxon>Endopterygota</taxon>
        <taxon>Hymenoptera</taxon>
        <taxon>Apocrita</taxon>
        <taxon>Proctotrupomorpha</taxon>
        <taxon>Chalcidoidea</taxon>
        <taxon>Trichogrammatidae</taxon>
        <taxon>Trichogramma</taxon>
    </lineage>
</organism>
<evidence type="ECO:0000256" key="1">
    <source>
        <dbReference type="SAM" id="MobiDB-lite"/>
    </source>
</evidence>
<dbReference type="Proteomes" id="UP001627154">
    <property type="component" value="Unassembled WGS sequence"/>
</dbReference>
<keyword evidence="3" id="KW-1185">Reference proteome</keyword>
<evidence type="ECO:0008006" key="4">
    <source>
        <dbReference type="Google" id="ProtNLM"/>
    </source>
</evidence>
<accession>A0ABD2WML1</accession>
<protein>
    <recommendedName>
        <fullName evidence="4">Pre-C2HC domain-containing protein</fullName>
    </recommendedName>
</protein>
<name>A0ABD2WML1_9HYME</name>
<feature type="compositionally biased region" description="Polar residues" evidence="1">
    <location>
        <begin position="137"/>
        <end position="156"/>
    </location>
</feature>
<gene>
    <name evidence="2" type="ORF">TKK_011346</name>
</gene>